<evidence type="ECO:0000256" key="1">
    <source>
        <dbReference type="ARBA" id="ARBA00005854"/>
    </source>
</evidence>
<dbReference type="PROSITE" id="PS00670">
    <property type="entry name" value="D_2_HYDROXYACID_DH_2"/>
    <property type="match status" value="1"/>
</dbReference>
<dbReference type="Pfam" id="PF02826">
    <property type="entry name" value="2-Hacid_dh_C"/>
    <property type="match status" value="1"/>
</dbReference>
<sequence>MAELNILCAVAPDLRRQFFGVDPDLRGLGGVRLLDDPARLVAAGLAGIDVLITSWATPQLNARLIAEADALRLVMHTGASVKPIVSGALFDRGVQVSQAGQGMARSVAEVALTFTLMLLHQVPRFDRALRSGATWDQAEHAPPRHELAGCRVGVLGASRTGRAYLALVRALGADVAVSDPTLSAADAEALGVTLLGVDDLLHRSQIVALHAPVLRETRHLIGARELALMPDGGALVNTARSWLTDEAALLAELRSGRLSAGLDVFDIEPLPVDAELRSLPNVVLTPHQAAGTVEGRLRQGSIVLDEIERFRTGHPLEHEVTRKSLRWMG</sequence>
<dbReference type="InterPro" id="IPR006140">
    <property type="entry name" value="D-isomer_DH_NAD-bd"/>
</dbReference>
<feature type="domain" description="D-isomer specific 2-hydroxyacid dehydrogenase catalytic" evidence="5">
    <location>
        <begin position="41"/>
        <end position="320"/>
    </location>
</feature>
<dbReference type="Gene3D" id="3.40.50.720">
    <property type="entry name" value="NAD(P)-binding Rossmann-like Domain"/>
    <property type="match status" value="2"/>
</dbReference>
<evidence type="ECO:0000256" key="4">
    <source>
        <dbReference type="RuleBase" id="RU003719"/>
    </source>
</evidence>
<evidence type="ECO:0000259" key="6">
    <source>
        <dbReference type="Pfam" id="PF02826"/>
    </source>
</evidence>
<dbReference type="PANTHER" id="PTHR10996:SF178">
    <property type="entry name" value="2-HYDROXYACID DEHYDROGENASE YGL185C-RELATED"/>
    <property type="match status" value="1"/>
</dbReference>
<dbReference type="InterPro" id="IPR006139">
    <property type="entry name" value="D-isomer_2_OHA_DH_cat_dom"/>
</dbReference>
<comment type="similarity">
    <text evidence="1 4">Belongs to the D-isomer specific 2-hydroxyacid dehydrogenase family.</text>
</comment>
<dbReference type="SUPFAM" id="SSF52283">
    <property type="entry name" value="Formate/glycerate dehydrogenase catalytic domain-like"/>
    <property type="match status" value="1"/>
</dbReference>
<dbReference type="Proteomes" id="UP000755585">
    <property type="component" value="Unassembled WGS sequence"/>
</dbReference>
<name>A0ABS4UG00_9ACTN</name>
<evidence type="ECO:0000256" key="3">
    <source>
        <dbReference type="ARBA" id="ARBA00023027"/>
    </source>
</evidence>
<dbReference type="InterPro" id="IPR036291">
    <property type="entry name" value="NAD(P)-bd_dom_sf"/>
</dbReference>
<keyword evidence="2 4" id="KW-0560">Oxidoreductase</keyword>
<organism evidence="7 8">
    <name type="scientific">Kribbella aluminosa</name>
    <dbReference type="NCBI Taxonomy" id="416017"/>
    <lineage>
        <taxon>Bacteria</taxon>
        <taxon>Bacillati</taxon>
        <taxon>Actinomycetota</taxon>
        <taxon>Actinomycetes</taxon>
        <taxon>Propionibacteriales</taxon>
        <taxon>Kribbellaceae</taxon>
        <taxon>Kribbella</taxon>
    </lineage>
</organism>
<gene>
    <name evidence="7" type="ORF">JOF29_001613</name>
</gene>
<dbReference type="PANTHER" id="PTHR10996">
    <property type="entry name" value="2-HYDROXYACID DEHYDROGENASE-RELATED"/>
    <property type="match status" value="1"/>
</dbReference>
<dbReference type="EMBL" id="JAGINT010000001">
    <property type="protein sequence ID" value="MBP2350530.1"/>
    <property type="molecule type" value="Genomic_DNA"/>
</dbReference>
<dbReference type="RefSeq" id="WP_209693574.1">
    <property type="nucleotide sequence ID" value="NZ_BAAAVU010000011.1"/>
</dbReference>
<keyword evidence="8" id="KW-1185">Reference proteome</keyword>
<accession>A0ABS4UG00</accession>
<dbReference type="SUPFAM" id="SSF51735">
    <property type="entry name" value="NAD(P)-binding Rossmann-fold domains"/>
    <property type="match status" value="1"/>
</dbReference>
<evidence type="ECO:0000313" key="7">
    <source>
        <dbReference type="EMBL" id="MBP2350530.1"/>
    </source>
</evidence>
<keyword evidence="3" id="KW-0520">NAD</keyword>
<dbReference type="InterPro" id="IPR029753">
    <property type="entry name" value="D-isomer_DH_CS"/>
</dbReference>
<comment type="caution">
    <text evidence="7">The sequence shown here is derived from an EMBL/GenBank/DDBJ whole genome shotgun (WGS) entry which is preliminary data.</text>
</comment>
<proteinExistence type="inferred from homology"/>
<evidence type="ECO:0000256" key="2">
    <source>
        <dbReference type="ARBA" id="ARBA00023002"/>
    </source>
</evidence>
<evidence type="ECO:0000313" key="8">
    <source>
        <dbReference type="Proteomes" id="UP000755585"/>
    </source>
</evidence>
<feature type="domain" description="D-isomer specific 2-hydroxyacid dehydrogenase NAD-binding" evidence="6">
    <location>
        <begin position="113"/>
        <end position="289"/>
    </location>
</feature>
<evidence type="ECO:0000259" key="5">
    <source>
        <dbReference type="Pfam" id="PF00389"/>
    </source>
</evidence>
<protein>
    <submittedName>
        <fullName evidence="7">Phosphoglycerate dehydrogenase-like enzyme</fullName>
    </submittedName>
</protein>
<dbReference type="CDD" id="cd12167">
    <property type="entry name" value="2-Hacid_dh_8"/>
    <property type="match status" value="1"/>
</dbReference>
<reference evidence="7 8" key="1">
    <citation type="submission" date="2021-03" db="EMBL/GenBank/DDBJ databases">
        <title>Sequencing the genomes of 1000 actinobacteria strains.</title>
        <authorList>
            <person name="Klenk H.-P."/>
        </authorList>
    </citation>
    <scope>NUCLEOTIDE SEQUENCE [LARGE SCALE GENOMIC DNA]</scope>
    <source>
        <strain evidence="7 8">DSM 18824</strain>
    </source>
</reference>
<dbReference type="InterPro" id="IPR050223">
    <property type="entry name" value="D-isomer_2-hydroxyacid_DH"/>
</dbReference>
<dbReference type="Pfam" id="PF00389">
    <property type="entry name" value="2-Hacid_dh"/>
    <property type="match status" value="1"/>
</dbReference>